<reference evidence="2" key="1">
    <citation type="journal article" date="2019" name="Int. J. Syst. Evol. Microbiol.">
        <title>The Global Catalogue of Microorganisms (GCM) 10K type strain sequencing project: providing services to taxonomists for standard genome sequencing and annotation.</title>
        <authorList>
            <consortium name="The Broad Institute Genomics Platform"/>
            <consortium name="The Broad Institute Genome Sequencing Center for Infectious Disease"/>
            <person name="Wu L."/>
            <person name="Ma J."/>
        </authorList>
    </citation>
    <scope>NUCLEOTIDE SEQUENCE [LARGE SCALE GENOMIC DNA]</scope>
    <source>
        <strain evidence="2">JCM 3399</strain>
    </source>
</reference>
<dbReference type="Proteomes" id="UP000654471">
    <property type="component" value="Unassembled WGS sequence"/>
</dbReference>
<proteinExistence type="predicted"/>
<organism evidence="1 2">
    <name type="scientific">Streptomyces albospinus</name>
    <dbReference type="NCBI Taxonomy" id="285515"/>
    <lineage>
        <taxon>Bacteria</taxon>
        <taxon>Bacillati</taxon>
        <taxon>Actinomycetota</taxon>
        <taxon>Actinomycetes</taxon>
        <taxon>Kitasatosporales</taxon>
        <taxon>Streptomycetaceae</taxon>
        <taxon>Streptomyces</taxon>
    </lineage>
</organism>
<accession>A0ABQ2UK11</accession>
<evidence type="ECO:0000313" key="1">
    <source>
        <dbReference type="EMBL" id="GGU41725.1"/>
    </source>
</evidence>
<gene>
    <name evidence="1" type="ORF">GCM10010211_00960</name>
</gene>
<dbReference type="RefSeq" id="WP_229851627.1">
    <property type="nucleotide sequence ID" value="NZ_BMRP01000001.1"/>
</dbReference>
<keyword evidence="2" id="KW-1185">Reference proteome</keyword>
<comment type="caution">
    <text evidence="1">The sequence shown here is derived from an EMBL/GenBank/DDBJ whole genome shotgun (WGS) entry which is preliminary data.</text>
</comment>
<protein>
    <submittedName>
        <fullName evidence="1">Uncharacterized protein</fullName>
    </submittedName>
</protein>
<name>A0ABQ2UK11_9ACTN</name>
<dbReference type="EMBL" id="BMRP01000001">
    <property type="protein sequence ID" value="GGU41725.1"/>
    <property type="molecule type" value="Genomic_DNA"/>
</dbReference>
<evidence type="ECO:0000313" key="2">
    <source>
        <dbReference type="Proteomes" id="UP000654471"/>
    </source>
</evidence>
<sequence length="75" mass="8117">MDDRLPGVGDLVLYAESGDSKWIVHDIAGKGRPTAAWTLRPLYGGGADGERNRTVPLSAVSSIAVIRRRGEWTQP</sequence>